<dbReference type="Gene3D" id="3.10.200.10">
    <property type="entry name" value="Alpha carbonic anhydrase"/>
    <property type="match status" value="1"/>
</dbReference>
<evidence type="ECO:0000256" key="1">
    <source>
        <dbReference type="SAM" id="Phobius"/>
    </source>
</evidence>
<dbReference type="SUPFAM" id="SSF51069">
    <property type="entry name" value="Carbonic anhydrase"/>
    <property type="match status" value="1"/>
</dbReference>
<dbReference type="EMBL" id="PKMF04000305">
    <property type="protein sequence ID" value="KAK7838492.1"/>
    <property type="molecule type" value="Genomic_DNA"/>
</dbReference>
<organism evidence="2 3">
    <name type="scientific">Quercus suber</name>
    <name type="common">Cork oak</name>
    <dbReference type="NCBI Taxonomy" id="58331"/>
    <lineage>
        <taxon>Eukaryota</taxon>
        <taxon>Viridiplantae</taxon>
        <taxon>Streptophyta</taxon>
        <taxon>Embryophyta</taxon>
        <taxon>Tracheophyta</taxon>
        <taxon>Spermatophyta</taxon>
        <taxon>Magnoliopsida</taxon>
        <taxon>eudicotyledons</taxon>
        <taxon>Gunneridae</taxon>
        <taxon>Pentapetalae</taxon>
        <taxon>rosids</taxon>
        <taxon>fabids</taxon>
        <taxon>Fagales</taxon>
        <taxon>Fagaceae</taxon>
        <taxon>Quercus</taxon>
    </lineage>
</organism>
<sequence>MQLKWASGVAGSIEIIDIVYYLQQCHWHSPSEHSINGINKRETWARLIRQKFRRAATLVLVTHMRAHLLFLHVVEVSFGSLIKGPFTHLLLLVYIISSLLGANAHYSLSW</sequence>
<keyword evidence="1" id="KW-0472">Membrane</keyword>
<proteinExistence type="predicted"/>
<feature type="transmembrane region" description="Helical" evidence="1">
    <location>
        <begin position="55"/>
        <end position="74"/>
    </location>
</feature>
<dbReference type="Proteomes" id="UP000237347">
    <property type="component" value="Unassembled WGS sequence"/>
</dbReference>
<keyword evidence="1" id="KW-1133">Transmembrane helix</keyword>
<accession>A0AAW0KHE1</accession>
<name>A0AAW0KHE1_QUESU</name>
<evidence type="ECO:0000313" key="3">
    <source>
        <dbReference type="Proteomes" id="UP000237347"/>
    </source>
</evidence>
<evidence type="ECO:0000313" key="2">
    <source>
        <dbReference type="EMBL" id="KAK7838492.1"/>
    </source>
</evidence>
<comment type="caution">
    <text evidence="2">The sequence shown here is derived from an EMBL/GenBank/DDBJ whole genome shotgun (WGS) entry which is preliminary data.</text>
</comment>
<dbReference type="AlphaFoldDB" id="A0AAW0KHE1"/>
<reference evidence="2 3" key="1">
    <citation type="journal article" date="2018" name="Sci. Data">
        <title>The draft genome sequence of cork oak.</title>
        <authorList>
            <person name="Ramos A.M."/>
            <person name="Usie A."/>
            <person name="Barbosa P."/>
            <person name="Barros P.M."/>
            <person name="Capote T."/>
            <person name="Chaves I."/>
            <person name="Simoes F."/>
            <person name="Abreu I."/>
            <person name="Carrasquinho I."/>
            <person name="Faro C."/>
            <person name="Guimaraes J.B."/>
            <person name="Mendonca D."/>
            <person name="Nobrega F."/>
            <person name="Rodrigues L."/>
            <person name="Saibo N.J.M."/>
            <person name="Varela M.C."/>
            <person name="Egas C."/>
            <person name="Matos J."/>
            <person name="Miguel C.M."/>
            <person name="Oliveira M.M."/>
            <person name="Ricardo C.P."/>
            <person name="Goncalves S."/>
        </authorList>
    </citation>
    <scope>NUCLEOTIDE SEQUENCE [LARGE SCALE GENOMIC DNA]</scope>
    <source>
        <strain evidence="3">cv. HL8</strain>
    </source>
</reference>
<dbReference type="InterPro" id="IPR036398">
    <property type="entry name" value="CA_dom_sf"/>
</dbReference>
<keyword evidence="1" id="KW-0812">Transmembrane</keyword>
<gene>
    <name evidence="2" type="primary">ACA7_0</name>
    <name evidence="2" type="ORF">CFP56_019569</name>
</gene>
<protein>
    <submittedName>
        <fullName evidence="2">Alpha carbonic anhydrase 7</fullName>
    </submittedName>
</protein>
<keyword evidence="3" id="KW-1185">Reference proteome</keyword>
<feature type="transmembrane region" description="Helical" evidence="1">
    <location>
        <begin position="86"/>
        <end position="106"/>
    </location>
</feature>